<dbReference type="EMBL" id="CP122979">
    <property type="protein sequence ID" value="WGI36645.1"/>
    <property type="molecule type" value="Genomic_DNA"/>
</dbReference>
<evidence type="ECO:0000256" key="1">
    <source>
        <dbReference type="SAM" id="Phobius"/>
    </source>
</evidence>
<feature type="transmembrane region" description="Helical" evidence="1">
    <location>
        <begin position="27"/>
        <end position="54"/>
    </location>
</feature>
<protein>
    <submittedName>
        <fullName evidence="2">Uncharacterized protein</fullName>
    </submittedName>
</protein>
<keyword evidence="1" id="KW-0812">Transmembrane</keyword>
<reference evidence="2" key="1">
    <citation type="submission" date="2023-04" db="EMBL/GenBank/DDBJ databases">
        <title>Completed genome of Mycoplasma lagogenitalium type strain 12MS.</title>
        <authorList>
            <person name="Spergser J."/>
        </authorList>
    </citation>
    <scope>NUCLEOTIDE SEQUENCE</scope>
    <source>
        <strain evidence="2">12MS</strain>
    </source>
</reference>
<accession>A0ABY8LV62</accession>
<evidence type="ECO:0000313" key="3">
    <source>
        <dbReference type="Proteomes" id="UP001179842"/>
    </source>
</evidence>
<dbReference type="Proteomes" id="UP001179842">
    <property type="component" value="Chromosome"/>
</dbReference>
<keyword evidence="1" id="KW-0472">Membrane</keyword>
<sequence length="174" mass="20682">MAAFKPNKEIVFYLENKIKKFKKISKVYFWSNIILSISIILANILSIILAILYLDNAANIIIADSDLGVNIHSKSQWIEILKMLSFTSLFVVFLIAIFFLSVFLTFFNSSFEYKKYKKIQRQLAFYITKYHSKNSKYTLEQFKEDLQKVEPIFLNWHKRSSKKELKKILFKRVK</sequence>
<organism evidence="2 3">
    <name type="scientific">Mesomycoplasma lagogenitalium</name>
    <dbReference type="NCBI Taxonomy" id="171286"/>
    <lineage>
        <taxon>Bacteria</taxon>
        <taxon>Bacillati</taxon>
        <taxon>Mycoplasmatota</taxon>
        <taxon>Mycoplasmoidales</taxon>
        <taxon>Metamycoplasmataceae</taxon>
        <taxon>Mesomycoplasma</taxon>
    </lineage>
</organism>
<name>A0ABY8LV62_9BACT</name>
<keyword evidence="1" id="KW-1133">Transmembrane helix</keyword>
<gene>
    <name evidence="2" type="ORF">QEG99_04240</name>
</gene>
<feature type="transmembrane region" description="Helical" evidence="1">
    <location>
        <begin position="83"/>
        <end position="107"/>
    </location>
</feature>
<keyword evidence="3" id="KW-1185">Reference proteome</keyword>
<evidence type="ECO:0000313" key="2">
    <source>
        <dbReference type="EMBL" id="WGI36645.1"/>
    </source>
</evidence>
<proteinExistence type="predicted"/>
<dbReference type="RefSeq" id="WP_280101946.1">
    <property type="nucleotide sequence ID" value="NZ_CP122979.1"/>
</dbReference>